<evidence type="ECO:0000313" key="1">
    <source>
        <dbReference type="EMBL" id="KAJ0221121.1"/>
    </source>
</evidence>
<sequence>MRLEVLCDAYWHPYHLSQILTWFLESEPLSDPIAYRQLVSSIVHLVVMHPNLAYAVYTISQFMVSYFSNHYAAILWILRYLRSTILHGIHFLVFSYTDLDGDLADRQFITSSYFFLGDSLISWRSKKHNLTAHLSIESKYRVLPDTNQELVWLRWILADVGTHLSIPTSLWCNNNIVIHIDHNDVFHKRTKHIEIAYFLEIIFCHVHEMTAH</sequence>
<dbReference type="PANTHER" id="PTHR11439:SF461">
    <property type="entry name" value="OS10G0432200 PROTEIN"/>
    <property type="match status" value="1"/>
</dbReference>
<dbReference type="Proteomes" id="UP000235145">
    <property type="component" value="Unassembled WGS sequence"/>
</dbReference>
<dbReference type="PANTHER" id="PTHR11439">
    <property type="entry name" value="GAG-POL-RELATED RETROTRANSPOSON"/>
    <property type="match status" value="1"/>
</dbReference>
<proteinExistence type="predicted"/>
<gene>
    <name evidence="1" type="ORF">LSAT_V11C200098470</name>
</gene>
<dbReference type="CDD" id="cd09272">
    <property type="entry name" value="RNase_HI_RT_Ty1"/>
    <property type="match status" value="1"/>
</dbReference>
<accession>A0A9R1XPP8</accession>
<dbReference type="AlphaFoldDB" id="A0A9R1XPP8"/>
<comment type="caution">
    <text evidence="1">The sequence shown here is derived from an EMBL/GenBank/DDBJ whole genome shotgun (WGS) entry which is preliminary data.</text>
</comment>
<keyword evidence="2" id="KW-1185">Reference proteome</keyword>
<dbReference type="EMBL" id="NBSK02000002">
    <property type="protein sequence ID" value="KAJ0221121.1"/>
    <property type="molecule type" value="Genomic_DNA"/>
</dbReference>
<name>A0A9R1XPP8_LACSA</name>
<protein>
    <recommendedName>
        <fullName evidence="3">Mitochondrial protein</fullName>
    </recommendedName>
</protein>
<organism evidence="1 2">
    <name type="scientific">Lactuca sativa</name>
    <name type="common">Garden lettuce</name>
    <dbReference type="NCBI Taxonomy" id="4236"/>
    <lineage>
        <taxon>Eukaryota</taxon>
        <taxon>Viridiplantae</taxon>
        <taxon>Streptophyta</taxon>
        <taxon>Embryophyta</taxon>
        <taxon>Tracheophyta</taxon>
        <taxon>Spermatophyta</taxon>
        <taxon>Magnoliopsida</taxon>
        <taxon>eudicotyledons</taxon>
        <taxon>Gunneridae</taxon>
        <taxon>Pentapetalae</taxon>
        <taxon>asterids</taxon>
        <taxon>campanulids</taxon>
        <taxon>Asterales</taxon>
        <taxon>Asteraceae</taxon>
        <taxon>Cichorioideae</taxon>
        <taxon>Cichorieae</taxon>
        <taxon>Lactucinae</taxon>
        <taxon>Lactuca</taxon>
    </lineage>
</organism>
<evidence type="ECO:0000313" key="2">
    <source>
        <dbReference type="Proteomes" id="UP000235145"/>
    </source>
</evidence>
<evidence type="ECO:0008006" key="3">
    <source>
        <dbReference type="Google" id="ProtNLM"/>
    </source>
</evidence>
<reference evidence="1 2" key="1">
    <citation type="journal article" date="2017" name="Nat. Commun.">
        <title>Genome assembly with in vitro proximity ligation data and whole-genome triplication in lettuce.</title>
        <authorList>
            <person name="Reyes-Chin-Wo S."/>
            <person name="Wang Z."/>
            <person name="Yang X."/>
            <person name="Kozik A."/>
            <person name="Arikit S."/>
            <person name="Song C."/>
            <person name="Xia L."/>
            <person name="Froenicke L."/>
            <person name="Lavelle D.O."/>
            <person name="Truco M.J."/>
            <person name="Xia R."/>
            <person name="Zhu S."/>
            <person name="Xu C."/>
            <person name="Xu H."/>
            <person name="Xu X."/>
            <person name="Cox K."/>
            <person name="Korf I."/>
            <person name="Meyers B.C."/>
            <person name="Michelmore R.W."/>
        </authorList>
    </citation>
    <scope>NUCLEOTIDE SEQUENCE [LARGE SCALE GENOMIC DNA]</scope>
    <source>
        <strain evidence="2">cv. Salinas</strain>
        <tissue evidence="1">Seedlings</tissue>
    </source>
</reference>